<comment type="caution">
    <text evidence="2">The sequence shown here is derived from an EMBL/GenBank/DDBJ whole genome shotgun (WGS) entry which is preliminary data.</text>
</comment>
<name>I9TXR4_HELPX</name>
<proteinExistence type="predicted"/>
<accession>I9TXR4</accession>
<evidence type="ECO:0000313" key="2">
    <source>
        <dbReference type="EMBL" id="EJB74611.1"/>
    </source>
</evidence>
<dbReference type="Pfam" id="PF09823">
    <property type="entry name" value="DUF2357"/>
    <property type="match status" value="1"/>
</dbReference>
<dbReference type="InterPro" id="IPR018633">
    <property type="entry name" value="DUF2357"/>
</dbReference>
<dbReference type="EMBL" id="AKOV01000004">
    <property type="protein sequence ID" value="EJB74611.1"/>
    <property type="molecule type" value="Genomic_DNA"/>
</dbReference>
<dbReference type="Proteomes" id="UP000005323">
    <property type="component" value="Unassembled WGS sequence"/>
</dbReference>
<reference evidence="2 3" key="1">
    <citation type="journal article" date="2013" name="Pathog. Dis.">
        <title>Genome sequences of 65 Helicobacter pylori strains isolated from asymptomatic individuals and patients with gastric cancer, peptic ulcer disease, or gastritis.</title>
        <authorList>
            <person name="Blanchard T.G."/>
            <person name="Czinn S.J."/>
            <person name="Correa P."/>
            <person name="Nakazawa T."/>
            <person name="Keelan M."/>
            <person name="Morningstar L."/>
            <person name="Santana-Cruz I."/>
            <person name="Maroo A."/>
            <person name="McCracken C."/>
            <person name="Shefchek K."/>
            <person name="Daugherty S."/>
            <person name="Song Y."/>
            <person name="Fraser C.M."/>
            <person name="Fricke W.F."/>
        </authorList>
    </citation>
    <scope>NUCLEOTIDE SEQUENCE [LARGE SCALE GENOMIC DNA]</scope>
    <source>
        <strain evidence="2 3">Hp A-26</strain>
    </source>
</reference>
<dbReference type="RefSeq" id="WP_000362590.1">
    <property type="nucleotide sequence ID" value="NZ_AKOV01000004.1"/>
</dbReference>
<evidence type="ECO:0000313" key="3">
    <source>
        <dbReference type="Proteomes" id="UP000005323"/>
    </source>
</evidence>
<protein>
    <recommendedName>
        <fullName evidence="1">DUF2357 domain-containing protein</fullName>
    </recommendedName>
</protein>
<evidence type="ECO:0000259" key="1">
    <source>
        <dbReference type="Pfam" id="PF09823"/>
    </source>
</evidence>
<organism evidence="2 3">
    <name type="scientific">Helicobacter pylori Hp A-26</name>
    <dbReference type="NCBI Taxonomy" id="992056"/>
    <lineage>
        <taxon>Bacteria</taxon>
        <taxon>Pseudomonadati</taxon>
        <taxon>Campylobacterota</taxon>
        <taxon>Epsilonproteobacteria</taxon>
        <taxon>Campylobacterales</taxon>
        <taxon>Helicobacteraceae</taxon>
        <taxon>Helicobacter</taxon>
    </lineage>
</organism>
<feature type="domain" description="DUF2357" evidence="1">
    <location>
        <begin position="68"/>
        <end position="182"/>
    </location>
</feature>
<dbReference type="AlphaFoldDB" id="I9TXR4"/>
<gene>
    <name evidence="2" type="ORF">HPHPA26_1164</name>
</gene>
<dbReference type="PATRIC" id="fig|992056.3.peg.1131"/>
<sequence>MDLEELYAPNHIERLKARSFLTSIAFFDDFSASFGYRDLFSVLENIAQFDYEKKPYKDDLYFLCKFVEPALKAIFSNLNTNICREHLKMPLEKAREFDAKCVLYLAKRPGRSLKEKLCDNKVLSVKRYVNANTHENRFLKRFIKELLKIIHWREIEFQQVFEELIFSITSFLKSEVAQQIDEKQAIMPNNLLHFHKHYKRIFKAHDWLYDGVGSLMNLDQIFYLECLYQAQFYTSINIEPTLIRNEQDLYALIKNSFPVKDLSFEKMRLKVKEFLELRQPINLNQEIPQLELCKGVYKEMYIDMFSPEPFALLVGNDNEEKILKLPLLAKNQEDNIYFNANGAKGEINKKGYLANALKDYDETLVEAFMRDFKERYKIEKLYYLLDDNIKNFEFAKIRHKISLYFKDAKFYSKSVALGLSSLFENKLKKNERLRYNGVDLVVKENHKSKTFNDCGLVLERQKSDDSKEALILQNSFIKKALKNFKRALGLEKEDFILYKECLPKLSMEVIEDGWFKNFEIIKDKTILGDKETLEIETLFIVPKGKKSIALPLILGEEKIAYQGKITSKDFPLENDEEYKLTLTYDIGTEFNYVLEFKPVNNDLKPIVIEWQRIDTNGVELPTPNPIKKPSINELKNDFNPNKGKSSDLFEWALEQLETLKDLNSPPRFVLERGIEFSDKKLKCGGISKIGKDRNNELFYIVETNGKKVFCHSRQCKESANRNELSQGVRVCLEVFLDREDPSKYRGKIYGLEKNREIVLLNTAKNYYQRKPLDEKIKHRIEALKRIKYPCLKIFSHYTLEELETLNPEFTTPFKEYLRRLEEYYFDPQTDKDFKKEILDFFGRLNDSIPAKLQQEFIKLSFKLPSTDFLLSKCLGSLEKDFQKTIFKNLKVNPKTLSIVARASWINEKFLKNLMAQTSLEQQEDFLERIEECLKNPEPLYFSSACELLLAFLSYRNAKRELELIPESEKTMRLLDSIDKAIEKETEIKSFVKLELKNQSFNNIPPLLLALHLYLRGDLEGVGIEIKGTEEDE</sequence>